<feature type="domain" description="Alpha/beta hydrolase fold-3" evidence="3">
    <location>
        <begin position="98"/>
        <end position="319"/>
    </location>
</feature>
<evidence type="ECO:0000313" key="5">
    <source>
        <dbReference type="Proteomes" id="UP001303647"/>
    </source>
</evidence>
<reference evidence="4" key="2">
    <citation type="submission" date="2023-05" db="EMBL/GenBank/DDBJ databases">
        <authorList>
            <consortium name="Lawrence Berkeley National Laboratory"/>
            <person name="Steindorff A."/>
            <person name="Hensen N."/>
            <person name="Bonometti L."/>
            <person name="Westerberg I."/>
            <person name="Brannstrom I.O."/>
            <person name="Guillou S."/>
            <person name="Cros-Aarteil S."/>
            <person name="Calhoun S."/>
            <person name="Haridas S."/>
            <person name="Kuo A."/>
            <person name="Mondo S."/>
            <person name="Pangilinan J."/>
            <person name="Riley R."/>
            <person name="Labutti K."/>
            <person name="Andreopoulos B."/>
            <person name="Lipzen A."/>
            <person name="Chen C."/>
            <person name="Yanf M."/>
            <person name="Daum C."/>
            <person name="Ng V."/>
            <person name="Clum A."/>
            <person name="Ohm R."/>
            <person name="Martin F."/>
            <person name="Silar P."/>
            <person name="Natvig D."/>
            <person name="Lalanne C."/>
            <person name="Gautier V."/>
            <person name="Ament-Velasquez S.L."/>
            <person name="Kruys A."/>
            <person name="Hutchinson M.I."/>
            <person name="Powell A.J."/>
            <person name="Barry K."/>
            <person name="Miller A.N."/>
            <person name="Grigoriev I.V."/>
            <person name="Debuchy R."/>
            <person name="Gladieux P."/>
            <person name="Thoren M.H."/>
            <person name="Johannesson H."/>
        </authorList>
    </citation>
    <scope>NUCLEOTIDE SEQUENCE</scope>
    <source>
        <strain evidence="4">CBS 359.72</strain>
    </source>
</reference>
<dbReference type="PANTHER" id="PTHR48081">
    <property type="entry name" value="AB HYDROLASE SUPERFAMILY PROTEIN C4A8.06C"/>
    <property type="match status" value="1"/>
</dbReference>
<evidence type="ECO:0000256" key="1">
    <source>
        <dbReference type="ARBA" id="ARBA00022801"/>
    </source>
</evidence>
<dbReference type="Gene3D" id="3.40.50.1820">
    <property type="entry name" value="alpha/beta hydrolase"/>
    <property type="match status" value="1"/>
</dbReference>
<dbReference type="PANTHER" id="PTHR48081:SF3">
    <property type="entry name" value="ALPHA_BETA HYDROLASE FOLD-3 DOMAIN-CONTAINING PROTEIN"/>
    <property type="match status" value="1"/>
</dbReference>
<evidence type="ECO:0000256" key="2">
    <source>
        <dbReference type="SAM" id="MobiDB-lite"/>
    </source>
</evidence>
<reference evidence="4" key="1">
    <citation type="journal article" date="2023" name="Mol. Phylogenet. Evol.">
        <title>Genome-scale phylogeny and comparative genomics of the fungal order Sordariales.</title>
        <authorList>
            <person name="Hensen N."/>
            <person name="Bonometti L."/>
            <person name="Westerberg I."/>
            <person name="Brannstrom I.O."/>
            <person name="Guillou S."/>
            <person name="Cros-Aarteil S."/>
            <person name="Calhoun S."/>
            <person name="Haridas S."/>
            <person name="Kuo A."/>
            <person name="Mondo S."/>
            <person name="Pangilinan J."/>
            <person name="Riley R."/>
            <person name="LaButti K."/>
            <person name="Andreopoulos B."/>
            <person name="Lipzen A."/>
            <person name="Chen C."/>
            <person name="Yan M."/>
            <person name="Daum C."/>
            <person name="Ng V."/>
            <person name="Clum A."/>
            <person name="Steindorff A."/>
            <person name="Ohm R.A."/>
            <person name="Martin F."/>
            <person name="Silar P."/>
            <person name="Natvig D.O."/>
            <person name="Lalanne C."/>
            <person name="Gautier V."/>
            <person name="Ament-Velasquez S.L."/>
            <person name="Kruys A."/>
            <person name="Hutchinson M.I."/>
            <person name="Powell A.J."/>
            <person name="Barry K."/>
            <person name="Miller A.N."/>
            <person name="Grigoriev I.V."/>
            <person name="Debuchy R."/>
            <person name="Gladieux P."/>
            <person name="Hiltunen Thoren M."/>
            <person name="Johannesson H."/>
        </authorList>
    </citation>
    <scope>NUCLEOTIDE SEQUENCE</scope>
    <source>
        <strain evidence="4">CBS 359.72</strain>
    </source>
</reference>
<proteinExistence type="predicted"/>
<keyword evidence="5" id="KW-1185">Reference proteome</keyword>
<sequence>MSTVRPRNDEGADGEHSGTIRKEQPPFLTKLSYAGYMYGLKSILVPLFWLREWKETRNPPEGHPDIVKTYKCRPHLPVRIFFPSSYDQTSPATLPALFTIHGGGFCLGHQRDDDEWNRTFADTHSVLVISLNYSKAPTYPFPTAPHDIEALVLAALEDASLPIDRSAHAPASRTAILGFSAGGNLALSVSQLPAIRNHPLAPRAAISVYGCLDLSVPPHEKLQNRPYKPALRPPRGNPNTSTSNNSNRTDPLLGLAPAFDWSYVPYGQDLRDPLLSPHHYADRADLPPFVCIVASELDMLAHESWRTACRLSREGGNVRRAVPDRRSADAPWRICGDPDGRVISRRGELIGLLPAREDERYAFEETYYPGGRGGRASGGVKWLLVPDVLHGFDNPHIRALMGGTEAIKDAELKTEAYMTELARWLKEVVWQL</sequence>
<gene>
    <name evidence="4" type="ORF">C7999DRAFT_34706</name>
</gene>
<dbReference type="Proteomes" id="UP001303647">
    <property type="component" value="Unassembled WGS sequence"/>
</dbReference>
<dbReference type="InterPro" id="IPR050300">
    <property type="entry name" value="GDXG_lipolytic_enzyme"/>
</dbReference>
<dbReference type="SUPFAM" id="SSF53474">
    <property type="entry name" value="alpha/beta-Hydrolases"/>
    <property type="match status" value="1"/>
</dbReference>
<feature type="region of interest" description="Disordered" evidence="2">
    <location>
        <begin position="220"/>
        <end position="249"/>
    </location>
</feature>
<evidence type="ECO:0000313" key="4">
    <source>
        <dbReference type="EMBL" id="KAK4244940.1"/>
    </source>
</evidence>
<evidence type="ECO:0000259" key="3">
    <source>
        <dbReference type="Pfam" id="PF07859"/>
    </source>
</evidence>
<feature type="region of interest" description="Disordered" evidence="2">
    <location>
        <begin position="1"/>
        <end position="21"/>
    </location>
</feature>
<dbReference type="Pfam" id="PF07859">
    <property type="entry name" value="Abhydrolase_3"/>
    <property type="match status" value="1"/>
</dbReference>
<keyword evidence="1 4" id="KW-0378">Hydrolase</keyword>
<dbReference type="GO" id="GO:0016787">
    <property type="term" value="F:hydrolase activity"/>
    <property type="evidence" value="ECO:0007669"/>
    <property type="project" value="UniProtKB-KW"/>
</dbReference>
<dbReference type="AlphaFoldDB" id="A0AAN7HK34"/>
<dbReference type="EMBL" id="MU857718">
    <property type="protein sequence ID" value="KAK4244940.1"/>
    <property type="molecule type" value="Genomic_DNA"/>
</dbReference>
<accession>A0AAN7HK34</accession>
<comment type="caution">
    <text evidence="4">The sequence shown here is derived from an EMBL/GenBank/DDBJ whole genome shotgun (WGS) entry which is preliminary data.</text>
</comment>
<dbReference type="InterPro" id="IPR029058">
    <property type="entry name" value="AB_hydrolase_fold"/>
</dbReference>
<organism evidence="4 5">
    <name type="scientific">Corynascus novoguineensis</name>
    <dbReference type="NCBI Taxonomy" id="1126955"/>
    <lineage>
        <taxon>Eukaryota</taxon>
        <taxon>Fungi</taxon>
        <taxon>Dikarya</taxon>
        <taxon>Ascomycota</taxon>
        <taxon>Pezizomycotina</taxon>
        <taxon>Sordariomycetes</taxon>
        <taxon>Sordariomycetidae</taxon>
        <taxon>Sordariales</taxon>
        <taxon>Chaetomiaceae</taxon>
        <taxon>Corynascus</taxon>
    </lineage>
</organism>
<feature type="compositionally biased region" description="Low complexity" evidence="2">
    <location>
        <begin position="237"/>
        <end position="249"/>
    </location>
</feature>
<name>A0AAN7HK34_9PEZI</name>
<dbReference type="InterPro" id="IPR013094">
    <property type="entry name" value="AB_hydrolase_3"/>
</dbReference>
<protein>
    <submittedName>
        <fullName evidence="4">Alpha/Beta hydrolase protein</fullName>
    </submittedName>
</protein>